<sequence>MNTVICHRLRLSPKLLLYSFPKPSFPFSTTTSDSVSFTISYLTNTCGFTPEAALKLSKRHRFNTAQKPDSVISFFQTHGFSTSQIHHILSNYPQLILCNPTRTLLPKLHFLTSKGVSASDVVSIVTRNPRFLCSSLENCIFPTFQLFRRFFPSDLKALTVFFACPYVIGNTHLLASNVKRLLDAGVAHVGIRHLLSTRSFSLCSDLRTLLEEVKLLGFDPLKVTFAMALEAKSTVSKPRWDAKVDVLKKWGWSEDEVLVAFRKHPKMMLCSMEKLDAVTGFWVDRLGWDRSTLIAYPSLFFFSLEKRLVPRALVLQHLLSRGLVKKDASFVTPFVKSDEWFLKKYVRYFTEETPWLLELYEKGQGAS</sequence>
<reference evidence="4" key="1">
    <citation type="journal article" date="2014" name="Nat. Commun.">
        <title>Genome sequence of mungbean and insights into evolution within Vigna species.</title>
        <authorList>
            <person name="Kang Y.J."/>
            <person name="Kim S.K."/>
            <person name="Kim M.Y."/>
            <person name="Lestari P."/>
            <person name="Kim K.H."/>
            <person name="Ha B.K."/>
            <person name="Jun T.H."/>
            <person name="Hwang W.J."/>
            <person name="Lee T."/>
            <person name="Lee J."/>
            <person name="Shim S."/>
            <person name="Yoon M.Y."/>
            <person name="Jang Y.E."/>
            <person name="Han K.S."/>
            <person name="Taeprayoon P."/>
            <person name="Yoon N."/>
            <person name="Somta P."/>
            <person name="Tanya P."/>
            <person name="Kim K.S."/>
            <person name="Gwag J.G."/>
            <person name="Moon J.K."/>
            <person name="Lee Y.H."/>
            <person name="Park B.S."/>
            <person name="Bombarely A."/>
            <person name="Doyle J.J."/>
            <person name="Jackson S.A."/>
            <person name="Schafleitner R."/>
            <person name="Srinives P."/>
            <person name="Varshney R.K."/>
            <person name="Lee S.H."/>
        </authorList>
    </citation>
    <scope>NUCLEOTIDE SEQUENCE [LARGE SCALE GENOMIC DNA]</scope>
    <source>
        <strain evidence="4">cv. VC1973A</strain>
    </source>
</reference>
<reference evidence="5 6" key="2">
    <citation type="submission" date="2025-04" db="UniProtKB">
        <authorList>
            <consortium name="RefSeq"/>
        </authorList>
    </citation>
    <scope>IDENTIFICATION</scope>
    <source>
        <tissue evidence="5 6">Leaf</tissue>
    </source>
</reference>
<keyword evidence="2" id="KW-0805">Transcription regulation</keyword>
<dbReference type="GeneID" id="106764123"/>
<dbReference type="InterPro" id="IPR003690">
    <property type="entry name" value="MTERF"/>
</dbReference>
<accession>A0A1S3UCS8</accession>
<dbReference type="RefSeq" id="XP_022637721.1">
    <property type="nucleotide sequence ID" value="XM_022782000.1"/>
</dbReference>
<dbReference type="GO" id="GO:0006353">
    <property type="term" value="P:DNA-templated transcription termination"/>
    <property type="evidence" value="ECO:0007669"/>
    <property type="project" value="UniProtKB-KW"/>
</dbReference>
<proteinExistence type="inferred from homology"/>
<keyword evidence="2" id="KW-0806">Transcription termination</keyword>
<keyword evidence="4" id="KW-1185">Reference proteome</keyword>
<evidence type="ECO:0000256" key="3">
    <source>
        <dbReference type="ARBA" id="ARBA00022946"/>
    </source>
</evidence>
<evidence type="ECO:0000256" key="1">
    <source>
        <dbReference type="ARBA" id="ARBA00007692"/>
    </source>
</evidence>
<dbReference type="OrthoDB" id="637682at2759"/>
<organism evidence="4 5">
    <name type="scientific">Vigna radiata var. radiata</name>
    <name type="common">Mung bean</name>
    <name type="synonym">Phaseolus aureus</name>
    <dbReference type="NCBI Taxonomy" id="3916"/>
    <lineage>
        <taxon>Eukaryota</taxon>
        <taxon>Viridiplantae</taxon>
        <taxon>Streptophyta</taxon>
        <taxon>Embryophyta</taxon>
        <taxon>Tracheophyta</taxon>
        <taxon>Spermatophyta</taxon>
        <taxon>Magnoliopsida</taxon>
        <taxon>eudicotyledons</taxon>
        <taxon>Gunneridae</taxon>
        <taxon>Pentapetalae</taxon>
        <taxon>rosids</taxon>
        <taxon>fabids</taxon>
        <taxon>Fabales</taxon>
        <taxon>Fabaceae</taxon>
        <taxon>Papilionoideae</taxon>
        <taxon>50 kb inversion clade</taxon>
        <taxon>NPAAA clade</taxon>
        <taxon>indigoferoid/millettioid clade</taxon>
        <taxon>Phaseoleae</taxon>
        <taxon>Vigna</taxon>
    </lineage>
</organism>
<dbReference type="Gene3D" id="1.25.70.10">
    <property type="entry name" value="Transcription termination factor 3, mitochondrial"/>
    <property type="match status" value="1"/>
</dbReference>
<dbReference type="InterPro" id="IPR038538">
    <property type="entry name" value="MTERF_sf"/>
</dbReference>
<dbReference type="FunFam" id="1.25.70.10:FF:000001">
    <property type="entry name" value="Mitochondrial transcription termination factor-like"/>
    <property type="match status" value="1"/>
</dbReference>
<keyword evidence="2" id="KW-0804">Transcription</keyword>
<dbReference type="Pfam" id="PF02536">
    <property type="entry name" value="mTERF"/>
    <property type="match status" value="2"/>
</dbReference>
<dbReference type="PANTHER" id="PTHR13068">
    <property type="entry name" value="CGI-12 PROTEIN-RELATED"/>
    <property type="match status" value="1"/>
</dbReference>
<evidence type="ECO:0000313" key="6">
    <source>
        <dbReference type="RefSeq" id="XP_022637721.1"/>
    </source>
</evidence>
<dbReference type="GO" id="GO:0003676">
    <property type="term" value="F:nucleic acid binding"/>
    <property type="evidence" value="ECO:0007669"/>
    <property type="project" value="InterPro"/>
</dbReference>
<comment type="similarity">
    <text evidence="1">Belongs to the mTERF family.</text>
</comment>
<evidence type="ECO:0000313" key="5">
    <source>
        <dbReference type="RefSeq" id="XP_014503837.1"/>
    </source>
</evidence>
<dbReference type="RefSeq" id="XP_014503837.1">
    <property type="nucleotide sequence ID" value="XM_014648351.2"/>
</dbReference>
<evidence type="ECO:0000313" key="4">
    <source>
        <dbReference type="Proteomes" id="UP000087766"/>
    </source>
</evidence>
<dbReference type="SMART" id="SM00733">
    <property type="entry name" value="Mterf"/>
    <property type="match status" value="4"/>
</dbReference>
<dbReference type="AlphaFoldDB" id="A0A1S3UCS8"/>
<dbReference type="Proteomes" id="UP000087766">
    <property type="component" value="Chromosome 6"/>
</dbReference>
<evidence type="ECO:0000256" key="2">
    <source>
        <dbReference type="ARBA" id="ARBA00022472"/>
    </source>
</evidence>
<keyword evidence="3" id="KW-0809">Transit peptide</keyword>
<gene>
    <name evidence="5 6" type="primary">LOC106764123</name>
</gene>
<protein>
    <submittedName>
        <fullName evidence="5 6">Uncharacterized protein LOC106764123</fullName>
    </submittedName>
</protein>
<dbReference type="KEGG" id="vra:106764123"/>
<dbReference type="PANTHER" id="PTHR13068:SF172">
    <property type="entry name" value="TRANSCRIPTION TERMINATION FACTOR FAMILY PROTEIN"/>
    <property type="match status" value="1"/>
</dbReference>
<name>A0A1S3UCS8_VIGRR</name>